<protein>
    <submittedName>
        <fullName evidence="2">Uncharacterized protein</fullName>
    </submittedName>
</protein>
<evidence type="ECO:0000313" key="1">
    <source>
        <dbReference type="Proteomes" id="UP000887565"/>
    </source>
</evidence>
<accession>A0A915KYK5</accession>
<reference evidence="2" key="1">
    <citation type="submission" date="2022-11" db="UniProtKB">
        <authorList>
            <consortium name="WormBaseParasite"/>
        </authorList>
    </citation>
    <scope>IDENTIFICATION</scope>
</reference>
<proteinExistence type="predicted"/>
<evidence type="ECO:0000313" key="2">
    <source>
        <dbReference type="WBParaSite" id="nRc.2.0.1.t43270-RA"/>
    </source>
</evidence>
<sequence length="64" mass="7888">MRNFVNIVVNFTFQRFLIEKFFRFTTPMFDQRFRTNDQRRKTDFAMVKISSKTPMKTFDSEDFS</sequence>
<dbReference type="Proteomes" id="UP000887565">
    <property type="component" value="Unplaced"/>
</dbReference>
<dbReference type="WBParaSite" id="nRc.2.0.1.t43270-RA">
    <property type="protein sequence ID" value="nRc.2.0.1.t43270-RA"/>
    <property type="gene ID" value="nRc.2.0.1.g43270"/>
</dbReference>
<dbReference type="AlphaFoldDB" id="A0A915KYK5"/>
<name>A0A915KYK5_ROMCU</name>
<keyword evidence="1" id="KW-1185">Reference proteome</keyword>
<organism evidence="1 2">
    <name type="scientific">Romanomermis culicivorax</name>
    <name type="common">Nematode worm</name>
    <dbReference type="NCBI Taxonomy" id="13658"/>
    <lineage>
        <taxon>Eukaryota</taxon>
        <taxon>Metazoa</taxon>
        <taxon>Ecdysozoa</taxon>
        <taxon>Nematoda</taxon>
        <taxon>Enoplea</taxon>
        <taxon>Dorylaimia</taxon>
        <taxon>Mermithida</taxon>
        <taxon>Mermithoidea</taxon>
        <taxon>Mermithidae</taxon>
        <taxon>Romanomermis</taxon>
    </lineage>
</organism>